<dbReference type="Gene3D" id="4.10.410.60">
    <property type="match status" value="1"/>
</dbReference>
<dbReference type="InterPro" id="IPR037229">
    <property type="entry name" value="Ribosomal_bL35_sf"/>
</dbReference>
<proteinExistence type="inferred from homology"/>
<dbReference type="InterPro" id="IPR021137">
    <property type="entry name" value="Ribosomal_bL35-like"/>
</dbReference>
<dbReference type="STRING" id="1797589.A2784_01100"/>
<comment type="caution">
    <text evidence="5">The sequence shown here is derived from an EMBL/GenBank/DDBJ whole genome shotgun (WGS) entry which is preliminary data.</text>
</comment>
<keyword evidence="3" id="KW-0687">Ribonucleoprotein</keyword>
<dbReference type="Pfam" id="PF01632">
    <property type="entry name" value="Ribosomal_L35p"/>
    <property type="match status" value="1"/>
</dbReference>
<evidence type="ECO:0000313" key="5">
    <source>
        <dbReference type="EMBL" id="OGY15552.1"/>
    </source>
</evidence>
<reference evidence="5 6" key="1">
    <citation type="journal article" date="2016" name="Nat. Commun.">
        <title>Thousands of microbial genomes shed light on interconnected biogeochemical processes in an aquifer system.</title>
        <authorList>
            <person name="Anantharaman K."/>
            <person name="Brown C.T."/>
            <person name="Hug L.A."/>
            <person name="Sharon I."/>
            <person name="Castelle C.J."/>
            <person name="Probst A.J."/>
            <person name="Thomas B.C."/>
            <person name="Singh A."/>
            <person name="Wilkins M.J."/>
            <person name="Karaoz U."/>
            <person name="Brodie E.L."/>
            <person name="Williams K.H."/>
            <person name="Hubbard S.S."/>
            <person name="Banfield J.F."/>
        </authorList>
    </citation>
    <scope>NUCLEOTIDE SEQUENCE [LARGE SCALE GENOMIC DNA]</scope>
</reference>
<sequence length="62" mass="7373">MKTRKIVAKRFKITATGKVLARHQNMRHLRRRKSKKAIRRYKRTKVITGRMAKKIKIMLGLA</sequence>
<dbReference type="EMBL" id="MHCH01000064">
    <property type="protein sequence ID" value="OGY15552.1"/>
    <property type="molecule type" value="Genomic_DNA"/>
</dbReference>
<dbReference type="GO" id="GO:0005840">
    <property type="term" value="C:ribosome"/>
    <property type="evidence" value="ECO:0007669"/>
    <property type="project" value="UniProtKB-KW"/>
</dbReference>
<evidence type="ECO:0000256" key="2">
    <source>
        <dbReference type="ARBA" id="ARBA00022980"/>
    </source>
</evidence>
<evidence type="ECO:0000256" key="4">
    <source>
        <dbReference type="ARBA" id="ARBA00035486"/>
    </source>
</evidence>
<organism evidence="5 6">
    <name type="scientific">Candidatus Chisholmbacteria bacterium RIFCSPHIGHO2_01_FULL_48_12</name>
    <dbReference type="NCBI Taxonomy" id="1797589"/>
    <lineage>
        <taxon>Bacteria</taxon>
        <taxon>Candidatus Chisholmiibacteriota</taxon>
    </lineage>
</organism>
<evidence type="ECO:0000313" key="6">
    <source>
        <dbReference type="Proteomes" id="UP000177324"/>
    </source>
</evidence>
<evidence type="ECO:0000256" key="1">
    <source>
        <dbReference type="ARBA" id="ARBA00006598"/>
    </source>
</evidence>
<gene>
    <name evidence="5" type="ORF">A2784_01100</name>
</gene>
<comment type="similarity">
    <text evidence="1">Belongs to the bacterial ribosomal protein bL35 family.</text>
</comment>
<dbReference type="AlphaFoldDB" id="A0A1G1VJV8"/>
<dbReference type="GO" id="GO:0006412">
    <property type="term" value="P:translation"/>
    <property type="evidence" value="ECO:0007669"/>
    <property type="project" value="InterPro"/>
</dbReference>
<dbReference type="NCBIfam" id="TIGR00001">
    <property type="entry name" value="rpmI_bact"/>
    <property type="match status" value="1"/>
</dbReference>
<dbReference type="SUPFAM" id="SSF143034">
    <property type="entry name" value="L35p-like"/>
    <property type="match status" value="1"/>
</dbReference>
<dbReference type="GO" id="GO:1990904">
    <property type="term" value="C:ribonucleoprotein complex"/>
    <property type="evidence" value="ECO:0007669"/>
    <property type="project" value="UniProtKB-KW"/>
</dbReference>
<accession>A0A1G1VJV8</accession>
<evidence type="ECO:0000256" key="3">
    <source>
        <dbReference type="ARBA" id="ARBA00023274"/>
    </source>
</evidence>
<keyword evidence="2 5" id="KW-0689">Ribosomal protein</keyword>
<dbReference type="GO" id="GO:0003735">
    <property type="term" value="F:structural constituent of ribosome"/>
    <property type="evidence" value="ECO:0007669"/>
    <property type="project" value="InterPro"/>
</dbReference>
<dbReference type="InterPro" id="IPR001706">
    <property type="entry name" value="Ribosomal_bL35"/>
</dbReference>
<protein>
    <recommendedName>
        <fullName evidence="4">50S ribosomal protein L35</fullName>
    </recommendedName>
</protein>
<dbReference type="Proteomes" id="UP000177324">
    <property type="component" value="Unassembled WGS sequence"/>
</dbReference>
<name>A0A1G1VJV8_9BACT</name>